<dbReference type="SUPFAM" id="SSF47598">
    <property type="entry name" value="Ribbon-helix-helix"/>
    <property type="match status" value="1"/>
</dbReference>
<keyword evidence="3" id="KW-1185">Reference proteome</keyword>
<feature type="domain" description="Ribbon-helix-helix protein CopG" evidence="1">
    <location>
        <begin position="14"/>
        <end position="51"/>
    </location>
</feature>
<evidence type="ECO:0000313" key="2">
    <source>
        <dbReference type="EMBL" id="PZW41337.1"/>
    </source>
</evidence>
<dbReference type="PANTHER" id="PTHR40688">
    <property type="match status" value="1"/>
</dbReference>
<protein>
    <submittedName>
        <fullName evidence="2">Putative transcriptional regulator</fullName>
    </submittedName>
</protein>
<dbReference type="AlphaFoldDB" id="A0A2W7IPK8"/>
<dbReference type="InterPro" id="IPR010985">
    <property type="entry name" value="Ribbon_hlx_hlx"/>
</dbReference>
<reference evidence="2 3" key="1">
    <citation type="submission" date="2018-06" db="EMBL/GenBank/DDBJ databases">
        <title>Genomic Encyclopedia of Archaeal and Bacterial Type Strains, Phase II (KMG-II): from individual species to whole genera.</title>
        <authorList>
            <person name="Goeker M."/>
        </authorList>
    </citation>
    <scope>NUCLEOTIDE SEQUENCE [LARGE SCALE GENOMIC DNA]</scope>
    <source>
        <strain evidence="2 3">DSM 24525</strain>
    </source>
</reference>
<dbReference type="Pfam" id="PF01402">
    <property type="entry name" value="RHH_1"/>
    <property type="match status" value="1"/>
</dbReference>
<proteinExistence type="predicted"/>
<sequence>MAVTDTKMSKGQPVSVRLTPTLNEQVGALAAALDRPKSWIIEQAVEDYVALQTWHLAAIDEGIKAAEDGRVASHEDVEAWVRSWGSPAERPAPKCG</sequence>
<dbReference type="InterPro" id="IPR052991">
    <property type="entry name" value="Non-func_TypeII_TA_Antitoxin"/>
</dbReference>
<dbReference type="Proteomes" id="UP000249688">
    <property type="component" value="Unassembled WGS sequence"/>
</dbReference>
<name>A0A2W7IPK8_9PROT</name>
<dbReference type="InterPro" id="IPR002145">
    <property type="entry name" value="CopG"/>
</dbReference>
<accession>A0A2W7IPK8</accession>
<gene>
    <name evidence="2" type="ORF">C8P66_12144</name>
</gene>
<evidence type="ECO:0000259" key="1">
    <source>
        <dbReference type="Pfam" id="PF01402"/>
    </source>
</evidence>
<dbReference type="GO" id="GO:0006355">
    <property type="term" value="P:regulation of DNA-templated transcription"/>
    <property type="evidence" value="ECO:0007669"/>
    <property type="project" value="InterPro"/>
</dbReference>
<comment type="caution">
    <text evidence="2">The sequence shown here is derived from an EMBL/GenBank/DDBJ whole genome shotgun (WGS) entry which is preliminary data.</text>
</comment>
<dbReference type="EMBL" id="QKYU01000021">
    <property type="protein sequence ID" value="PZW41337.1"/>
    <property type="molecule type" value="Genomic_DNA"/>
</dbReference>
<dbReference type="CDD" id="cd22233">
    <property type="entry name" value="RHH_CopAso-like"/>
    <property type="match status" value="1"/>
</dbReference>
<dbReference type="PANTHER" id="PTHR40688:SF2">
    <property type="entry name" value="RIBBON-HELIX-HELIX PROTEIN COPG DOMAIN-CONTAINING PROTEIN"/>
    <property type="match status" value="1"/>
</dbReference>
<organism evidence="2 3">
    <name type="scientific">Humitalea rosea</name>
    <dbReference type="NCBI Taxonomy" id="990373"/>
    <lineage>
        <taxon>Bacteria</taxon>
        <taxon>Pseudomonadati</taxon>
        <taxon>Pseudomonadota</taxon>
        <taxon>Alphaproteobacteria</taxon>
        <taxon>Acetobacterales</taxon>
        <taxon>Roseomonadaceae</taxon>
        <taxon>Humitalea</taxon>
    </lineage>
</organism>
<evidence type="ECO:0000313" key="3">
    <source>
        <dbReference type="Proteomes" id="UP000249688"/>
    </source>
</evidence>